<dbReference type="AlphaFoldDB" id="A0A9D4KLK9"/>
<dbReference type="EMBL" id="JAIWYP010000004">
    <property type="protein sequence ID" value="KAH3841773.1"/>
    <property type="molecule type" value="Genomic_DNA"/>
</dbReference>
<evidence type="ECO:0000313" key="2">
    <source>
        <dbReference type="Proteomes" id="UP000828390"/>
    </source>
</evidence>
<protein>
    <submittedName>
        <fullName evidence="1">Uncharacterized protein</fullName>
    </submittedName>
</protein>
<dbReference type="Proteomes" id="UP000828390">
    <property type="component" value="Unassembled WGS sequence"/>
</dbReference>
<evidence type="ECO:0000313" key="1">
    <source>
        <dbReference type="EMBL" id="KAH3841773.1"/>
    </source>
</evidence>
<sequence length="98" mass="11205">MDVINLKDAHKVKECDKSVKNKFNFKWLEKEIDVTIGGDTRKVSLGGDFVKLNCAGIAMCKLCHKQINYGSRGCVALEDHIKSSKHMDILKQRYSNYR</sequence>
<accession>A0A9D4KLK9</accession>
<keyword evidence="2" id="KW-1185">Reference proteome</keyword>
<comment type="caution">
    <text evidence="1">The sequence shown here is derived from an EMBL/GenBank/DDBJ whole genome shotgun (WGS) entry which is preliminary data.</text>
</comment>
<reference evidence="1" key="1">
    <citation type="journal article" date="2019" name="bioRxiv">
        <title>The Genome of the Zebra Mussel, Dreissena polymorpha: A Resource for Invasive Species Research.</title>
        <authorList>
            <person name="McCartney M.A."/>
            <person name="Auch B."/>
            <person name="Kono T."/>
            <person name="Mallez S."/>
            <person name="Zhang Y."/>
            <person name="Obille A."/>
            <person name="Becker A."/>
            <person name="Abrahante J.E."/>
            <person name="Garbe J."/>
            <person name="Badalamenti J.P."/>
            <person name="Herman A."/>
            <person name="Mangelson H."/>
            <person name="Liachko I."/>
            <person name="Sullivan S."/>
            <person name="Sone E.D."/>
            <person name="Koren S."/>
            <person name="Silverstein K.A.T."/>
            <person name="Beckman K.B."/>
            <person name="Gohl D.M."/>
        </authorList>
    </citation>
    <scope>NUCLEOTIDE SEQUENCE</scope>
    <source>
        <strain evidence="1">Duluth1</strain>
        <tissue evidence="1">Whole animal</tissue>
    </source>
</reference>
<reference evidence="1" key="2">
    <citation type="submission" date="2020-11" db="EMBL/GenBank/DDBJ databases">
        <authorList>
            <person name="McCartney M.A."/>
            <person name="Auch B."/>
            <person name="Kono T."/>
            <person name="Mallez S."/>
            <person name="Becker A."/>
            <person name="Gohl D.M."/>
            <person name="Silverstein K.A.T."/>
            <person name="Koren S."/>
            <person name="Bechman K.B."/>
            <person name="Herman A."/>
            <person name="Abrahante J.E."/>
            <person name="Garbe J."/>
        </authorList>
    </citation>
    <scope>NUCLEOTIDE SEQUENCE</scope>
    <source>
        <strain evidence="1">Duluth1</strain>
        <tissue evidence="1">Whole animal</tissue>
    </source>
</reference>
<organism evidence="1 2">
    <name type="scientific">Dreissena polymorpha</name>
    <name type="common">Zebra mussel</name>
    <name type="synonym">Mytilus polymorpha</name>
    <dbReference type="NCBI Taxonomy" id="45954"/>
    <lineage>
        <taxon>Eukaryota</taxon>
        <taxon>Metazoa</taxon>
        <taxon>Spiralia</taxon>
        <taxon>Lophotrochozoa</taxon>
        <taxon>Mollusca</taxon>
        <taxon>Bivalvia</taxon>
        <taxon>Autobranchia</taxon>
        <taxon>Heteroconchia</taxon>
        <taxon>Euheterodonta</taxon>
        <taxon>Imparidentia</taxon>
        <taxon>Neoheterodontei</taxon>
        <taxon>Myida</taxon>
        <taxon>Dreissenoidea</taxon>
        <taxon>Dreissenidae</taxon>
        <taxon>Dreissena</taxon>
    </lineage>
</organism>
<gene>
    <name evidence="1" type="ORF">DPMN_115253</name>
</gene>
<proteinExistence type="predicted"/>
<name>A0A9D4KLK9_DREPO</name>